<evidence type="ECO:0000313" key="13">
    <source>
        <dbReference type="EMBL" id="VVC74873.1"/>
    </source>
</evidence>
<keyword evidence="14" id="KW-1185">Reference proteome</keyword>
<evidence type="ECO:0000256" key="12">
    <source>
        <dbReference type="RuleBase" id="RU363101"/>
    </source>
</evidence>
<evidence type="ECO:0000256" key="5">
    <source>
        <dbReference type="ARBA" id="ARBA00022448"/>
    </source>
</evidence>
<dbReference type="GO" id="GO:0015886">
    <property type="term" value="P:heme transport"/>
    <property type="evidence" value="ECO:0007669"/>
    <property type="project" value="InterPro"/>
</dbReference>
<keyword evidence="10 12" id="KW-1133">Transmembrane helix</keyword>
<dbReference type="GO" id="GO:0017004">
    <property type="term" value="P:cytochrome complex assembly"/>
    <property type="evidence" value="ECO:0007669"/>
    <property type="project" value="UniProtKB-KW"/>
</dbReference>
<dbReference type="PANTHER" id="PTHR37531">
    <property type="entry name" value="HEME EXPORTER PROTEIN D"/>
    <property type="match status" value="1"/>
</dbReference>
<keyword evidence="9 12" id="KW-0201">Cytochrome c-type biogenesis</keyword>
<dbReference type="AlphaFoldDB" id="A0A5E4PEN1"/>
<evidence type="ECO:0000256" key="2">
    <source>
        <dbReference type="ARBA" id="ARBA00004377"/>
    </source>
</evidence>
<keyword evidence="8 12" id="KW-0812">Transmembrane</keyword>
<evidence type="ECO:0000256" key="7">
    <source>
        <dbReference type="ARBA" id="ARBA00022519"/>
    </source>
</evidence>
<keyword evidence="7 12" id="KW-0997">Cell inner membrane</keyword>
<dbReference type="RefSeq" id="WP_148337672.1">
    <property type="nucleotide sequence ID" value="NZ_LR699119.1"/>
</dbReference>
<keyword evidence="6 12" id="KW-1003">Cell membrane</keyword>
<proteinExistence type="inferred from homology"/>
<dbReference type="OrthoDB" id="9815607at2"/>
<keyword evidence="5 12" id="KW-0813">Transport</keyword>
<evidence type="ECO:0000256" key="1">
    <source>
        <dbReference type="ARBA" id="ARBA00002442"/>
    </source>
</evidence>
<dbReference type="EMBL" id="LR699119">
    <property type="protein sequence ID" value="VVC74873.1"/>
    <property type="molecule type" value="Genomic_DNA"/>
</dbReference>
<protein>
    <recommendedName>
        <fullName evidence="4 12">Heme exporter protein D</fullName>
    </recommendedName>
</protein>
<dbReference type="Pfam" id="PF04995">
    <property type="entry name" value="CcmD"/>
    <property type="match status" value="1"/>
</dbReference>
<comment type="subcellular location">
    <subcellularLocation>
        <location evidence="2 12">Cell inner membrane</location>
        <topology evidence="2 12">Single-pass membrane protein</topology>
    </subcellularLocation>
</comment>
<feature type="transmembrane region" description="Helical" evidence="12">
    <location>
        <begin position="15"/>
        <end position="34"/>
    </location>
</feature>
<evidence type="ECO:0000256" key="8">
    <source>
        <dbReference type="ARBA" id="ARBA00022692"/>
    </source>
</evidence>
<accession>A0A5E4PEN1</accession>
<evidence type="ECO:0000256" key="10">
    <source>
        <dbReference type="ARBA" id="ARBA00022989"/>
    </source>
</evidence>
<dbReference type="GO" id="GO:0005886">
    <property type="term" value="C:plasma membrane"/>
    <property type="evidence" value="ECO:0007669"/>
    <property type="project" value="UniProtKB-SubCell"/>
</dbReference>
<evidence type="ECO:0000256" key="3">
    <source>
        <dbReference type="ARBA" id="ARBA00008741"/>
    </source>
</evidence>
<dbReference type="PANTHER" id="PTHR37531:SF1">
    <property type="entry name" value="HEME EXPORTER PROTEIN D"/>
    <property type="match status" value="1"/>
</dbReference>
<keyword evidence="11 12" id="KW-0472">Membrane</keyword>
<dbReference type="InterPro" id="IPR052075">
    <property type="entry name" value="Heme_exporter_D"/>
</dbReference>
<organism evidence="13 14">
    <name type="scientific">Aquicella siphonis</name>
    <dbReference type="NCBI Taxonomy" id="254247"/>
    <lineage>
        <taxon>Bacteria</taxon>
        <taxon>Pseudomonadati</taxon>
        <taxon>Pseudomonadota</taxon>
        <taxon>Gammaproteobacteria</taxon>
        <taxon>Legionellales</taxon>
        <taxon>Coxiellaceae</taxon>
        <taxon>Aquicella</taxon>
    </lineage>
</organism>
<dbReference type="KEGG" id="asip:AQUSIP_01470"/>
<evidence type="ECO:0000256" key="11">
    <source>
        <dbReference type="ARBA" id="ARBA00023136"/>
    </source>
</evidence>
<dbReference type="GO" id="GO:1903607">
    <property type="term" value="P:cytochrome c biosynthetic process"/>
    <property type="evidence" value="ECO:0007669"/>
    <property type="project" value="TreeGrafter"/>
</dbReference>
<sequence length="50" mass="6160">MNTLLSFLNMGGYGFYVWSAYGCVFAFLLAQWFFPWRRWQHYLREQNKKS</sequence>
<comment type="function">
    <text evidence="1 12">Required for the export of heme to the periplasm for the biogenesis of c-type cytochromes.</text>
</comment>
<evidence type="ECO:0000313" key="14">
    <source>
        <dbReference type="Proteomes" id="UP000324194"/>
    </source>
</evidence>
<evidence type="ECO:0000256" key="4">
    <source>
        <dbReference type="ARBA" id="ARBA00016461"/>
    </source>
</evidence>
<reference evidence="13 14" key="1">
    <citation type="submission" date="2019-08" db="EMBL/GenBank/DDBJ databases">
        <authorList>
            <person name="Guy L."/>
        </authorList>
    </citation>
    <scope>NUCLEOTIDE SEQUENCE [LARGE SCALE GENOMIC DNA]</scope>
    <source>
        <strain evidence="13 14">SGT-108</strain>
    </source>
</reference>
<gene>
    <name evidence="13" type="ORF">AQUSIP_01470</name>
</gene>
<comment type="similarity">
    <text evidence="3 12">Belongs to the CcmD/CycX/HelD family.</text>
</comment>
<dbReference type="InterPro" id="IPR007078">
    <property type="entry name" value="Haem_export_protD_CcmD"/>
</dbReference>
<name>A0A5E4PEN1_9COXI</name>
<dbReference type="NCBIfam" id="TIGR03141">
    <property type="entry name" value="cytochro_ccmD"/>
    <property type="match status" value="1"/>
</dbReference>
<evidence type="ECO:0000256" key="9">
    <source>
        <dbReference type="ARBA" id="ARBA00022748"/>
    </source>
</evidence>
<dbReference type="Proteomes" id="UP000324194">
    <property type="component" value="Chromosome 1"/>
</dbReference>
<evidence type="ECO:0000256" key="6">
    <source>
        <dbReference type="ARBA" id="ARBA00022475"/>
    </source>
</evidence>